<feature type="compositionally biased region" description="Pro residues" evidence="1">
    <location>
        <begin position="490"/>
        <end position="507"/>
    </location>
</feature>
<feature type="compositionally biased region" description="Polar residues" evidence="1">
    <location>
        <begin position="537"/>
        <end position="546"/>
    </location>
</feature>
<feature type="region of interest" description="Disordered" evidence="1">
    <location>
        <begin position="336"/>
        <end position="569"/>
    </location>
</feature>
<feature type="domain" description="Putative plant transposon protein" evidence="2">
    <location>
        <begin position="61"/>
        <end position="237"/>
    </location>
</feature>
<evidence type="ECO:0000313" key="3">
    <source>
        <dbReference type="EMBL" id="CAI8614511.1"/>
    </source>
</evidence>
<feature type="compositionally biased region" description="Pro residues" evidence="1">
    <location>
        <begin position="517"/>
        <end position="529"/>
    </location>
</feature>
<evidence type="ECO:0000313" key="4">
    <source>
        <dbReference type="Proteomes" id="UP001157006"/>
    </source>
</evidence>
<feature type="compositionally biased region" description="Basic residues" evidence="1">
    <location>
        <begin position="408"/>
        <end position="417"/>
    </location>
</feature>
<evidence type="ECO:0000259" key="2">
    <source>
        <dbReference type="Pfam" id="PF20167"/>
    </source>
</evidence>
<feature type="compositionally biased region" description="Polar residues" evidence="1">
    <location>
        <begin position="364"/>
        <end position="385"/>
    </location>
</feature>
<feature type="compositionally biased region" description="Low complexity" evidence="1">
    <location>
        <begin position="454"/>
        <end position="489"/>
    </location>
</feature>
<sequence length="722" mass="80642">MATSSSASAGPQKKASSEQYQVPFRTLLTPVKNLKVLSELIIDFGSLKENGFDLTEEVRAQKWERYFDRLVGPTFPMLVKEFWIHAKASTHLVTSFVMGKKIVITEDHIARLIGYSGGGVRCVDMAERCDDVGVIAARIFTHGVPSSKIKDLKDHYRVWAKIILGCFNHRKPTSSPDYINVDQQFLIYFIDQKVKINLAHFLFNHLRTSVKETREEERTKRDWIPFGRLISDILTENRLIEHLIEAQELSTIEPIVGKPLNAKNLKKMKLIENIQKEPRATPIADITNRRVPLSDFPLFSEIESKPEVVLRYLDACKADGTDPNLIIKALHQPQQEVTLKKTKKRKAPSEGSSQQTPKKRGNLSAASVLNSSTIPASIPPQTSHRISIPIPTIDETVPEDDPSEALKLRRPRTKHPKPTISTTSAIDKVLSDIDQHTSDQPNSEPQIVPPPQPEQQQSAEEPEQQQPLSSVPEEPLIPEQPEIPTTSPQPAIPSPSPQPEINPPSPQPEFHQSETPSPQPSEPHSPQPSPLAIQLPGGTTITLAQLPSSPESTPPNTPKTPPSPIIIFYSETPSPKQTAAKKTSENPSRTFIDLTSLDRLADLKHKIAIPKPKQPDVGSGIMNFETCVQQWIASLKQVCPGMIDPAASDQLWSQFRLWVRAEALKLQDINYEQAQHNFSKLLNEVGSQLLKEDVLPLDSEPWSEKQLASKVQPEEDKTIQVE</sequence>
<feature type="compositionally biased region" description="Pro residues" evidence="1">
    <location>
        <begin position="552"/>
        <end position="564"/>
    </location>
</feature>
<organism evidence="3 4">
    <name type="scientific">Vicia faba</name>
    <name type="common">Broad bean</name>
    <name type="synonym">Faba vulgaris</name>
    <dbReference type="NCBI Taxonomy" id="3906"/>
    <lineage>
        <taxon>Eukaryota</taxon>
        <taxon>Viridiplantae</taxon>
        <taxon>Streptophyta</taxon>
        <taxon>Embryophyta</taxon>
        <taxon>Tracheophyta</taxon>
        <taxon>Spermatophyta</taxon>
        <taxon>Magnoliopsida</taxon>
        <taxon>eudicotyledons</taxon>
        <taxon>Gunneridae</taxon>
        <taxon>Pentapetalae</taxon>
        <taxon>rosids</taxon>
        <taxon>fabids</taxon>
        <taxon>Fabales</taxon>
        <taxon>Fabaceae</taxon>
        <taxon>Papilionoideae</taxon>
        <taxon>50 kb inversion clade</taxon>
        <taxon>NPAAA clade</taxon>
        <taxon>Hologalegina</taxon>
        <taxon>IRL clade</taxon>
        <taxon>Fabeae</taxon>
        <taxon>Vicia</taxon>
    </lineage>
</organism>
<dbReference type="Proteomes" id="UP001157006">
    <property type="component" value="Chromosome 5"/>
</dbReference>
<dbReference type="PANTHER" id="PTHR24216:SF65">
    <property type="entry name" value="PAXILLIN-LIKE PROTEIN 1"/>
    <property type="match status" value="1"/>
</dbReference>
<evidence type="ECO:0000256" key="1">
    <source>
        <dbReference type="SAM" id="MobiDB-lite"/>
    </source>
</evidence>
<feature type="region of interest" description="Disordered" evidence="1">
    <location>
        <begin position="700"/>
        <end position="722"/>
    </location>
</feature>
<gene>
    <name evidence="3" type="ORF">VFH_V132960</name>
</gene>
<keyword evidence="4" id="KW-1185">Reference proteome</keyword>
<dbReference type="EMBL" id="OX451740">
    <property type="protein sequence ID" value="CAI8614511.1"/>
    <property type="molecule type" value="Genomic_DNA"/>
</dbReference>
<dbReference type="PRINTS" id="PR01217">
    <property type="entry name" value="PRICHEXTENSN"/>
</dbReference>
<dbReference type="Pfam" id="PF20167">
    <property type="entry name" value="Transposase_32"/>
    <property type="match status" value="1"/>
</dbReference>
<dbReference type="InterPro" id="IPR046796">
    <property type="entry name" value="Transposase_32_dom"/>
</dbReference>
<reference evidence="3 4" key="1">
    <citation type="submission" date="2023-01" db="EMBL/GenBank/DDBJ databases">
        <authorList>
            <person name="Kreplak J."/>
        </authorList>
    </citation>
    <scope>NUCLEOTIDE SEQUENCE [LARGE SCALE GENOMIC DNA]</scope>
</reference>
<accession>A0AAV1AWW7</accession>
<protein>
    <recommendedName>
        <fullName evidence="2">Putative plant transposon protein domain-containing protein</fullName>
    </recommendedName>
</protein>
<dbReference type="AlphaFoldDB" id="A0AAV1AWW7"/>
<feature type="compositionally biased region" description="Basic and acidic residues" evidence="1">
    <location>
        <begin position="712"/>
        <end position="722"/>
    </location>
</feature>
<proteinExistence type="predicted"/>
<name>A0AAV1AWW7_VICFA</name>
<dbReference type="PANTHER" id="PTHR24216">
    <property type="entry name" value="PAXILLIN-RELATED"/>
    <property type="match status" value="1"/>
</dbReference>